<dbReference type="InterPro" id="IPR035383">
    <property type="entry name" value="MauJ"/>
</dbReference>
<dbReference type="Proteomes" id="UP000199206">
    <property type="component" value="Unassembled WGS sequence"/>
</dbReference>
<dbReference type="Pfam" id="PF17419">
    <property type="entry name" value="MauJ"/>
    <property type="match status" value="1"/>
</dbReference>
<keyword evidence="2" id="KW-1185">Reference proteome</keyword>
<dbReference type="EMBL" id="FOCF01000001">
    <property type="protein sequence ID" value="SEM40926.1"/>
    <property type="molecule type" value="Genomic_DNA"/>
</dbReference>
<evidence type="ECO:0000313" key="2">
    <source>
        <dbReference type="Proteomes" id="UP000199206"/>
    </source>
</evidence>
<dbReference type="OrthoDB" id="127699at2"/>
<evidence type="ECO:0000313" key="1">
    <source>
        <dbReference type="EMBL" id="SEM40926.1"/>
    </source>
</evidence>
<accession>A0A1H7Y3Y7</accession>
<gene>
    <name evidence="1" type="ORF">SAMN05192583_0088</name>
</gene>
<dbReference type="RefSeq" id="WP_139197916.1">
    <property type="nucleotide sequence ID" value="NZ_FOCF01000001.1"/>
</dbReference>
<proteinExistence type="predicted"/>
<sequence>MSISLDQLGAPGVHGIIEIVPLFTDEHGKAPEPKQCPKGVHEFKVKARLAKSPGQLTLKGDFGLGDGESYLTVSNEVARLEVGGFGGLLKFHRNSLGELSTVNADLLAESSQEAHNLFVTQLTAFLDRLSYLASIPLFVDLVVVAEPATDRQSMYFVSPPRSSQINAGGETLHVEMAPVYALYREAQNSVSPYYRVLCLFKIMEGLLLSLRSEMRKRARSAGVELNKVKSFVPDHPDLPSGLKGYVGKPIKDVFDNFLQKEFRDAMAHFNLKGRHPLNVSAHDTWRRFVDVAFLSDLCARVLIAQHEQLLTSFDGSLPGLR</sequence>
<name>A0A1H7Y3Y7_9SPHN</name>
<reference evidence="2" key="1">
    <citation type="submission" date="2016-10" db="EMBL/GenBank/DDBJ databases">
        <authorList>
            <person name="Varghese N."/>
            <person name="Submissions S."/>
        </authorList>
    </citation>
    <scope>NUCLEOTIDE SEQUENCE [LARGE SCALE GENOMIC DNA]</scope>
    <source>
        <strain evidence="2">S6-262</strain>
    </source>
</reference>
<protein>
    <submittedName>
        <fullName evidence="1">Uncharacterized protein</fullName>
    </submittedName>
</protein>
<organism evidence="1 2">
    <name type="scientific">Sphingomonas gellani</name>
    <dbReference type="NCBI Taxonomy" id="1166340"/>
    <lineage>
        <taxon>Bacteria</taxon>
        <taxon>Pseudomonadati</taxon>
        <taxon>Pseudomonadota</taxon>
        <taxon>Alphaproteobacteria</taxon>
        <taxon>Sphingomonadales</taxon>
        <taxon>Sphingomonadaceae</taxon>
        <taxon>Sphingomonas</taxon>
    </lineage>
</organism>
<dbReference type="AlphaFoldDB" id="A0A1H7Y3Y7"/>